<evidence type="ECO:0000313" key="2">
    <source>
        <dbReference type="Proteomes" id="UP000198304"/>
    </source>
</evidence>
<sequence length="46" mass="5522">MNNKVEKKEKVKECRKCGVYTCIHYVLGKCTLEQCDMFENGFMQEW</sequence>
<keyword evidence="2" id="KW-1185">Reference proteome</keyword>
<reference evidence="1 2" key="1">
    <citation type="submission" date="2017-06" db="EMBL/GenBank/DDBJ databases">
        <authorList>
            <person name="Kim H.J."/>
            <person name="Triplett B.A."/>
        </authorList>
    </citation>
    <scope>NUCLEOTIDE SEQUENCE [LARGE SCALE GENOMIC DNA]</scope>
    <source>
        <strain evidence="1 2">SCA</strain>
    </source>
</reference>
<gene>
    <name evidence="1" type="ORF">SAMN05446037_102472</name>
</gene>
<dbReference type="RefSeq" id="WP_176431471.1">
    <property type="nucleotide sequence ID" value="NZ_FZOJ01000024.1"/>
</dbReference>
<organism evidence="1 2">
    <name type="scientific">Anaerovirgula multivorans</name>
    <dbReference type="NCBI Taxonomy" id="312168"/>
    <lineage>
        <taxon>Bacteria</taxon>
        <taxon>Bacillati</taxon>
        <taxon>Bacillota</taxon>
        <taxon>Clostridia</taxon>
        <taxon>Peptostreptococcales</taxon>
        <taxon>Natronincolaceae</taxon>
        <taxon>Anaerovirgula</taxon>
    </lineage>
</organism>
<protein>
    <submittedName>
        <fullName evidence="1">Uncharacterized protein</fullName>
    </submittedName>
</protein>
<proteinExistence type="predicted"/>
<dbReference type="Proteomes" id="UP000198304">
    <property type="component" value="Unassembled WGS sequence"/>
</dbReference>
<evidence type="ECO:0000313" key="1">
    <source>
        <dbReference type="EMBL" id="SNS86526.1"/>
    </source>
</evidence>
<name>A0A239HYG7_9FIRM</name>
<dbReference type="AlphaFoldDB" id="A0A239HYG7"/>
<accession>A0A239HYG7</accession>
<dbReference type="EMBL" id="FZOJ01000024">
    <property type="protein sequence ID" value="SNS86526.1"/>
    <property type="molecule type" value="Genomic_DNA"/>
</dbReference>